<organism evidence="1 2">
    <name type="scientific">Elysia crispata</name>
    <name type="common">lettuce slug</name>
    <dbReference type="NCBI Taxonomy" id="231223"/>
    <lineage>
        <taxon>Eukaryota</taxon>
        <taxon>Metazoa</taxon>
        <taxon>Spiralia</taxon>
        <taxon>Lophotrochozoa</taxon>
        <taxon>Mollusca</taxon>
        <taxon>Gastropoda</taxon>
        <taxon>Heterobranchia</taxon>
        <taxon>Euthyneura</taxon>
        <taxon>Panpulmonata</taxon>
        <taxon>Sacoglossa</taxon>
        <taxon>Placobranchoidea</taxon>
        <taxon>Plakobranchidae</taxon>
        <taxon>Elysia</taxon>
    </lineage>
</organism>
<dbReference type="EMBL" id="JAWDGP010003856">
    <property type="protein sequence ID" value="KAK3770328.1"/>
    <property type="molecule type" value="Genomic_DNA"/>
</dbReference>
<reference evidence="1" key="1">
    <citation type="journal article" date="2023" name="G3 (Bethesda)">
        <title>A reference genome for the long-term kleptoplast-retaining sea slug Elysia crispata morphotype clarki.</title>
        <authorList>
            <person name="Eastman K.E."/>
            <person name="Pendleton A.L."/>
            <person name="Shaikh M.A."/>
            <person name="Suttiyut T."/>
            <person name="Ogas R."/>
            <person name="Tomko P."/>
            <person name="Gavelis G."/>
            <person name="Widhalm J.R."/>
            <person name="Wisecaver J.H."/>
        </authorList>
    </citation>
    <scope>NUCLEOTIDE SEQUENCE</scope>
    <source>
        <strain evidence="1">ECLA1</strain>
    </source>
</reference>
<dbReference type="AlphaFoldDB" id="A0AAE0ZJ89"/>
<evidence type="ECO:0000313" key="1">
    <source>
        <dbReference type="EMBL" id="KAK3770328.1"/>
    </source>
</evidence>
<keyword evidence="2" id="KW-1185">Reference proteome</keyword>
<proteinExistence type="predicted"/>
<comment type="caution">
    <text evidence="1">The sequence shown here is derived from an EMBL/GenBank/DDBJ whole genome shotgun (WGS) entry which is preliminary data.</text>
</comment>
<dbReference type="Proteomes" id="UP001283361">
    <property type="component" value="Unassembled WGS sequence"/>
</dbReference>
<gene>
    <name evidence="1" type="ORF">RRG08_029981</name>
</gene>
<protein>
    <submittedName>
        <fullName evidence="1">Uncharacterized protein</fullName>
    </submittedName>
</protein>
<evidence type="ECO:0000313" key="2">
    <source>
        <dbReference type="Proteomes" id="UP001283361"/>
    </source>
</evidence>
<name>A0AAE0ZJ89_9GAST</name>
<sequence>MSLVQCFRTLSENCKTKGKSVINPSMNAFAASLAGTADSFAGIGAIEKGNHVSSTFNMDMGQVPKNFLHVLNMVRESSVPFCTIRDDV</sequence>
<accession>A0AAE0ZJ89</accession>